<dbReference type="PANTHER" id="PTHR31434">
    <property type="entry name" value="S PHASE CYCLIN A-ASSOCIATED PROTEIN IN THE ENDOPLASMIC RETICULUM"/>
    <property type="match status" value="1"/>
</dbReference>
<dbReference type="PANTHER" id="PTHR31434:SF2">
    <property type="entry name" value="S PHASE CYCLIN A-ASSOCIATED PROTEIN IN THE ENDOPLASMIC RETICULUM"/>
    <property type="match status" value="1"/>
</dbReference>
<evidence type="ECO:0000256" key="1">
    <source>
        <dbReference type="SAM" id="Coils"/>
    </source>
</evidence>
<gene>
    <name evidence="4" type="ORF">LSINAPIS_LOCUS11566</name>
</gene>
<evidence type="ECO:0000259" key="3">
    <source>
        <dbReference type="Pfam" id="PF16501"/>
    </source>
</evidence>
<feature type="region of interest" description="Disordered" evidence="2">
    <location>
        <begin position="608"/>
        <end position="629"/>
    </location>
</feature>
<feature type="domain" description="S phase cyclin A-associated protein in the endoplasmic reticulum N-terminal" evidence="3">
    <location>
        <begin position="58"/>
        <end position="149"/>
    </location>
</feature>
<feature type="compositionally biased region" description="Basic and acidic residues" evidence="2">
    <location>
        <begin position="763"/>
        <end position="793"/>
    </location>
</feature>
<dbReference type="Pfam" id="PF16501">
    <property type="entry name" value="SCAPER_N"/>
    <property type="match status" value="1"/>
</dbReference>
<feature type="compositionally biased region" description="Basic and acidic residues" evidence="2">
    <location>
        <begin position="1395"/>
        <end position="1411"/>
    </location>
</feature>
<feature type="region of interest" description="Disordered" evidence="2">
    <location>
        <begin position="343"/>
        <end position="411"/>
    </location>
</feature>
<feature type="region of interest" description="Disordered" evidence="2">
    <location>
        <begin position="1291"/>
        <end position="1448"/>
    </location>
</feature>
<accession>A0A5E4QTL9</accession>
<feature type="compositionally biased region" description="Basic and acidic residues" evidence="2">
    <location>
        <begin position="810"/>
        <end position="822"/>
    </location>
</feature>
<feature type="compositionally biased region" description="Basic and acidic residues" evidence="2">
    <location>
        <begin position="511"/>
        <end position="524"/>
    </location>
</feature>
<feature type="compositionally biased region" description="Basic and acidic residues" evidence="2">
    <location>
        <begin position="389"/>
        <end position="399"/>
    </location>
</feature>
<dbReference type="InterPro" id="IPR032446">
    <property type="entry name" value="SCAPER_N"/>
</dbReference>
<feature type="compositionally biased region" description="Polar residues" evidence="2">
    <location>
        <begin position="539"/>
        <end position="558"/>
    </location>
</feature>
<feature type="compositionally biased region" description="Basic and acidic residues" evidence="2">
    <location>
        <begin position="1304"/>
        <end position="1313"/>
    </location>
</feature>
<sequence>MEEVRQLVQEEGREARNLVAFHVAVDTPALKVSRKPPRALPAAPRHPVRPSRLRSASAGRDKRSELRARYWALLFGDLQRAIGEIYNTVEANENLNECQEVILVLENYMRDFKALAEWFRLKWEYDNTPPPQRPQSLAWEIRKTDFVKPEPRSAYSLKNSPSVSGKNSPISGYNTPSGKNSPSLTGKASPGSGKVSPRISSGHSSTSPKANIEFFSNKINLSKITAKPEAKNAKDSRLCDIKEKELKDNGDESVKLIEDEISTFKIKSIEIGQAKLSPCVSPKLVVIKSPANKDVIIPHNKNISAQAQATEEKLNAMELEFLQKQKIENQVKNDNMLNQDKESENDLRHQHEAAQVSLEEKEFLKSSSSTKSEDNFGDISNNSSPNFGLDDKLDSDVTEKSAYSPEPASDPIICEADYKSINNEQKDEIITINPNAITQTNEIVLNQSNKIAKSEYKESLDNINGSIETIKLSTEYQACDIDASKNCANLSYFDKKTSETTTEKHISAIEIKNETESNKTENKSAPKPAYSQAAAKPKLSSSKPEVQTQVRLSRSSTVVEIRPASSKTQRSFQRRTPTNKCSYPFNLTTGRTSLFDAPSTGRTHVVPRKPSLRNSHLGSGDAKVNFNKTKPIRPSSLRVNERGDKRENNQIFKETALNSDKEVHVDIMRIESNESIKTLVPDDVCGTSIEVLNVDKHDDDGWLTVKSRRESKKQSKYYWANRFRQPSATASLPTLNMLESPKEDLRETFEQSNKSRAMSEQPQKVESKKTEKSRARVKSESKSKDPTMRRQKSDVTGMKTRSAKNRVLTKKAEKSKTPKDFTKNRLHSSLESLTTGLSRSQESVHEEFDFDKWKAEFKSTFNFFEDDDQISDHNEILKTADPSEMSEIAEMTSQIEENERKISLALDFQTEVDQRKLCEEEDLLNRQILELQQVSDIDLDTETDDTETDAEIPTEEPPTLPTPEVLGSLKASLEDQYETALAGMSWAERIDTLGVLEALVARDPGRAQQLHAKLSQGIKRRGSLQDALRRLQAKQARAERQRNEYQTERGKKIHQLLARVEEVKAHDEEEKLREIAFIKQLEAENRRHEFLEQCRSHTTRLRQMRRDHLTKLALEAARKLQMESLMERRKVRDARLEVMRVTRRRERGDAAREKAEAVKSRLSALAEAAELEADALRSRIRDKQDASQQRHSSHLQAIREKATGPRQPTTSESQDKDTIDEVDRVEEEKREKSLKKRTRKLKQKILAGGVSVVMLENAIDRDFLNQSSHKTTKLISQLNTIVADLINNINNNNSEADKKKCKNNNKEASDNKKNKNVLIENTAELSTNNDKGNLITNGVEKNEKSNDELVNDNSKISTTNSEDKTAKSNEEVVNSQPNSGMSNTGKGKKKKHKNVEKIDSEEKPKINGHDLPKKKKQNRDVLDDDKSSKKSKDNDTESSSSRKRSKKKNREIIAEFDFDLEDDTKKRRRRNKNSELIELLNDINRCREINDRHVHVDTTALEKLLNELFRALDRPDSVYAHGRDGDLPHCGGVSPVGRTTRSHQHEKDLSDPKQLDLTRQLADCLSVSFDAVLCLSRLQEDDTEDLPVLRSRTHQFIT</sequence>
<feature type="compositionally biased region" description="Polar residues" evidence="2">
    <location>
        <begin position="198"/>
        <end position="208"/>
    </location>
</feature>
<name>A0A5E4QTL9_9NEOP</name>
<feature type="compositionally biased region" description="Polar residues" evidence="2">
    <location>
        <begin position="156"/>
        <end position="186"/>
    </location>
</feature>
<feature type="compositionally biased region" description="Basic residues" evidence="2">
    <location>
        <begin position="1232"/>
        <end position="1241"/>
    </location>
</feature>
<feature type="region of interest" description="Disordered" evidence="2">
    <location>
        <begin position="511"/>
        <end position="585"/>
    </location>
</feature>
<evidence type="ECO:0000313" key="4">
    <source>
        <dbReference type="EMBL" id="VVD01049.1"/>
    </source>
</evidence>
<evidence type="ECO:0000256" key="2">
    <source>
        <dbReference type="SAM" id="MobiDB-lite"/>
    </source>
</evidence>
<reference evidence="4 5" key="1">
    <citation type="submission" date="2017-07" db="EMBL/GenBank/DDBJ databases">
        <authorList>
            <person name="Talla V."/>
            <person name="Backstrom N."/>
        </authorList>
    </citation>
    <scope>NUCLEOTIDE SEQUENCE [LARGE SCALE GENOMIC DNA]</scope>
</reference>
<feature type="compositionally biased region" description="Polar residues" evidence="2">
    <location>
        <begin position="750"/>
        <end position="762"/>
    </location>
</feature>
<feature type="compositionally biased region" description="Basic and acidic residues" evidence="2">
    <location>
        <begin position="1213"/>
        <end position="1231"/>
    </location>
</feature>
<feature type="compositionally biased region" description="Basic and acidic residues" evidence="2">
    <location>
        <begin position="1361"/>
        <end position="1370"/>
    </location>
</feature>
<dbReference type="Proteomes" id="UP000324832">
    <property type="component" value="Unassembled WGS sequence"/>
</dbReference>
<evidence type="ECO:0000313" key="5">
    <source>
        <dbReference type="Proteomes" id="UP000324832"/>
    </source>
</evidence>
<feature type="compositionally biased region" description="Basic and acidic residues" evidence="2">
    <location>
        <begin position="1418"/>
        <end position="1435"/>
    </location>
</feature>
<feature type="region of interest" description="Disordered" evidence="2">
    <location>
        <begin position="32"/>
        <end position="60"/>
    </location>
</feature>
<protein>
    <recommendedName>
        <fullName evidence="3">S phase cyclin A-associated protein in the endoplasmic reticulum N-terminal domain-containing protein</fullName>
    </recommendedName>
</protein>
<feature type="compositionally biased region" description="Polar residues" evidence="2">
    <location>
        <begin position="1323"/>
        <end position="1336"/>
    </location>
</feature>
<feature type="compositionally biased region" description="Basic and acidic residues" evidence="2">
    <location>
        <begin position="343"/>
        <end position="364"/>
    </location>
</feature>
<feature type="region of interest" description="Disordered" evidence="2">
    <location>
        <begin position="744"/>
        <end position="822"/>
    </location>
</feature>
<keyword evidence="1" id="KW-0175">Coiled coil</keyword>
<feature type="compositionally biased region" description="Polar residues" evidence="2">
    <location>
        <begin position="565"/>
        <end position="585"/>
    </location>
</feature>
<feature type="compositionally biased region" description="Acidic residues" evidence="2">
    <location>
        <begin position="937"/>
        <end position="954"/>
    </location>
</feature>
<feature type="coiled-coil region" evidence="1">
    <location>
        <begin position="1021"/>
        <end position="1051"/>
    </location>
</feature>
<organism evidence="4 5">
    <name type="scientific">Leptidea sinapis</name>
    <dbReference type="NCBI Taxonomy" id="189913"/>
    <lineage>
        <taxon>Eukaryota</taxon>
        <taxon>Metazoa</taxon>
        <taxon>Ecdysozoa</taxon>
        <taxon>Arthropoda</taxon>
        <taxon>Hexapoda</taxon>
        <taxon>Insecta</taxon>
        <taxon>Pterygota</taxon>
        <taxon>Neoptera</taxon>
        <taxon>Endopterygota</taxon>
        <taxon>Lepidoptera</taxon>
        <taxon>Glossata</taxon>
        <taxon>Ditrysia</taxon>
        <taxon>Papilionoidea</taxon>
        <taxon>Pieridae</taxon>
        <taxon>Dismorphiinae</taxon>
        <taxon>Leptidea</taxon>
    </lineage>
</organism>
<feature type="compositionally biased region" description="Polar residues" evidence="2">
    <location>
        <begin position="1351"/>
        <end position="1360"/>
    </location>
</feature>
<proteinExistence type="predicted"/>
<keyword evidence="5" id="KW-1185">Reference proteome</keyword>
<feature type="region of interest" description="Disordered" evidence="2">
    <location>
        <begin position="935"/>
        <end position="963"/>
    </location>
</feature>
<feature type="region of interest" description="Disordered" evidence="2">
    <location>
        <begin position="1179"/>
        <end position="1241"/>
    </location>
</feature>
<feature type="region of interest" description="Disordered" evidence="2">
    <location>
        <begin position="150"/>
        <end position="208"/>
    </location>
</feature>
<feature type="compositionally biased region" description="Polar residues" evidence="2">
    <location>
        <begin position="1371"/>
        <end position="1384"/>
    </location>
</feature>
<dbReference type="EMBL" id="FZQP02005133">
    <property type="protein sequence ID" value="VVD01049.1"/>
    <property type="molecule type" value="Genomic_DNA"/>
</dbReference>